<evidence type="ECO:0000313" key="2">
    <source>
        <dbReference type="EMBL" id="KHJ81571.1"/>
    </source>
</evidence>
<sequence length="86" mass="9849">KTKAAFAARRREATTTGSSQPDPELSAQLREIIEAEQMAKQHKDYEDLDIDLDEEEKAEKASETVTSVYKQNTVNRLNFKCITFRI</sequence>
<reference evidence="2 3" key="1">
    <citation type="submission" date="2014-03" db="EMBL/GenBank/DDBJ databases">
        <title>Draft genome of the hookworm Oesophagostomum dentatum.</title>
        <authorList>
            <person name="Mitreva M."/>
        </authorList>
    </citation>
    <scope>NUCLEOTIDE SEQUENCE [LARGE SCALE GENOMIC DNA]</scope>
    <source>
        <strain evidence="2 3">OD-Hann</strain>
    </source>
</reference>
<dbReference type="Proteomes" id="UP000053660">
    <property type="component" value="Unassembled WGS sequence"/>
</dbReference>
<name>A0A0B1SCG2_OESDE</name>
<evidence type="ECO:0000313" key="3">
    <source>
        <dbReference type="Proteomes" id="UP000053660"/>
    </source>
</evidence>
<gene>
    <name evidence="2" type="ORF">OESDEN_18742</name>
</gene>
<feature type="region of interest" description="Disordered" evidence="1">
    <location>
        <begin position="1"/>
        <end position="24"/>
    </location>
</feature>
<organism evidence="2 3">
    <name type="scientific">Oesophagostomum dentatum</name>
    <name type="common">Nodular worm</name>
    <dbReference type="NCBI Taxonomy" id="61180"/>
    <lineage>
        <taxon>Eukaryota</taxon>
        <taxon>Metazoa</taxon>
        <taxon>Ecdysozoa</taxon>
        <taxon>Nematoda</taxon>
        <taxon>Chromadorea</taxon>
        <taxon>Rhabditida</taxon>
        <taxon>Rhabditina</taxon>
        <taxon>Rhabditomorpha</taxon>
        <taxon>Strongyloidea</taxon>
        <taxon>Strongylidae</taxon>
        <taxon>Oesophagostomum</taxon>
    </lineage>
</organism>
<protein>
    <submittedName>
        <fullName evidence="2">Uncharacterized protein</fullName>
    </submittedName>
</protein>
<dbReference type="AlphaFoldDB" id="A0A0B1SCG2"/>
<dbReference type="EMBL" id="KN588197">
    <property type="protein sequence ID" value="KHJ81571.1"/>
    <property type="molecule type" value="Genomic_DNA"/>
</dbReference>
<proteinExistence type="predicted"/>
<keyword evidence="3" id="KW-1185">Reference proteome</keyword>
<feature type="non-terminal residue" evidence="2">
    <location>
        <position position="1"/>
    </location>
</feature>
<evidence type="ECO:0000256" key="1">
    <source>
        <dbReference type="SAM" id="MobiDB-lite"/>
    </source>
</evidence>
<accession>A0A0B1SCG2</accession>